<gene>
    <name evidence="1" type="ORF">K239x_56370</name>
</gene>
<dbReference type="OrthoDB" id="280891at2"/>
<sequence length="84" mass="9743">MSFQLGTLTDAESRFKRDFIEFAKLWADVKEDWRDDRCRRFEQEHLASLGPSLNRFTAGLNELTNKIRQADRALADEGPSPDQL</sequence>
<dbReference type="Proteomes" id="UP000319817">
    <property type="component" value="Chromosome"/>
</dbReference>
<evidence type="ECO:0000313" key="2">
    <source>
        <dbReference type="Proteomes" id="UP000319817"/>
    </source>
</evidence>
<evidence type="ECO:0008006" key="3">
    <source>
        <dbReference type="Google" id="ProtNLM"/>
    </source>
</evidence>
<organism evidence="1 2">
    <name type="scientific">Stieleria marina</name>
    <dbReference type="NCBI Taxonomy" id="1930275"/>
    <lineage>
        <taxon>Bacteria</taxon>
        <taxon>Pseudomonadati</taxon>
        <taxon>Planctomycetota</taxon>
        <taxon>Planctomycetia</taxon>
        <taxon>Pirellulales</taxon>
        <taxon>Pirellulaceae</taxon>
        <taxon>Stieleria</taxon>
    </lineage>
</organism>
<name>A0A517P2L5_9BACT</name>
<proteinExistence type="predicted"/>
<accession>A0A517P2L5</accession>
<reference evidence="1 2" key="1">
    <citation type="submission" date="2019-02" db="EMBL/GenBank/DDBJ databases">
        <title>Deep-cultivation of Planctomycetes and their phenomic and genomic characterization uncovers novel biology.</title>
        <authorList>
            <person name="Wiegand S."/>
            <person name="Jogler M."/>
            <person name="Boedeker C."/>
            <person name="Pinto D."/>
            <person name="Vollmers J."/>
            <person name="Rivas-Marin E."/>
            <person name="Kohn T."/>
            <person name="Peeters S.H."/>
            <person name="Heuer A."/>
            <person name="Rast P."/>
            <person name="Oberbeckmann S."/>
            <person name="Bunk B."/>
            <person name="Jeske O."/>
            <person name="Meyerdierks A."/>
            <person name="Storesund J.E."/>
            <person name="Kallscheuer N."/>
            <person name="Luecker S."/>
            <person name="Lage O.M."/>
            <person name="Pohl T."/>
            <person name="Merkel B.J."/>
            <person name="Hornburger P."/>
            <person name="Mueller R.-W."/>
            <person name="Bruemmer F."/>
            <person name="Labrenz M."/>
            <person name="Spormann A.M."/>
            <person name="Op den Camp H."/>
            <person name="Overmann J."/>
            <person name="Amann R."/>
            <person name="Jetten M.S.M."/>
            <person name="Mascher T."/>
            <person name="Medema M.H."/>
            <person name="Devos D.P."/>
            <person name="Kaster A.-K."/>
            <person name="Ovreas L."/>
            <person name="Rohde M."/>
            <person name="Galperin M.Y."/>
            <person name="Jogler C."/>
        </authorList>
    </citation>
    <scope>NUCLEOTIDE SEQUENCE [LARGE SCALE GENOMIC DNA]</scope>
    <source>
        <strain evidence="1 2">K23_9</strain>
    </source>
</reference>
<keyword evidence="2" id="KW-1185">Reference proteome</keyword>
<dbReference type="RefSeq" id="WP_145421336.1">
    <property type="nucleotide sequence ID" value="NZ_CP036526.1"/>
</dbReference>
<dbReference type="EMBL" id="CP036526">
    <property type="protein sequence ID" value="QDT13617.1"/>
    <property type="molecule type" value="Genomic_DNA"/>
</dbReference>
<dbReference type="AlphaFoldDB" id="A0A517P2L5"/>
<evidence type="ECO:0000313" key="1">
    <source>
        <dbReference type="EMBL" id="QDT13617.1"/>
    </source>
</evidence>
<protein>
    <recommendedName>
        <fullName evidence="3">WXG100 family type VII secretion target</fullName>
    </recommendedName>
</protein>